<gene>
    <name evidence="1" type="ORF">EHS24_000785</name>
</gene>
<proteinExistence type="predicted"/>
<dbReference type="AlphaFoldDB" id="A0A427YAX0"/>
<organism evidence="1 2">
    <name type="scientific">Apiotrichum porosum</name>
    <dbReference type="NCBI Taxonomy" id="105984"/>
    <lineage>
        <taxon>Eukaryota</taxon>
        <taxon>Fungi</taxon>
        <taxon>Dikarya</taxon>
        <taxon>Basidiomycota</taxon>
        <taxon>Agaricomycotina</taxon>
        <taxon>Tremellomycetes</taxon>
        <taxon>Trichosporonales</taxon>
        <taxon>Trichosporonaceae</taxon>
        <taxon>Apiotrichum</taxon>
    </lineage>
</organism>
<sequence length="172" mass="18855">MLDGSRSFPQGPGRSLDSLRRTVFVLRQARPKGKMGIVLRLAGTAGWDGLAVDRGAGRKILVSFAIRHVVDVDVDAEVKYRMGREQSICVSTSCQYGTGRPKELHASGVPCSRRIAALRMDKGQAQEDASTGWRTNRECVNGTTTLFAQAEVRSHNPGHCPRFLFLDRVVDG</sequence>
<name>A0A427YAX0_9TREE</name>
<comment type="caution">
    <text evidence="1">The sequence shown here is derived from an EMBL/GenBank/DDBJ whole genome shotgun (WGS) entry which is preliminary data.</text>
</comment>
<accession>A0A427YAX0</accession>
<reference evidence="1 2" key="1">
    <citation type="submission" date="2018-11" db="EMBL/GenBank/DDBJ databases">
        <title>Genome sequence of Apiotrichum porosum DSM 27194.</title>
        <authorList>
            <person name="Aliyu H."/>
            <person name="Gorte O."/>
            <person name="Ochsenreither K."/>
        </authorList>
    </citation>
    <scope>NUCLEOTIDE SEQUENCE [LARGE SCALE GENOMIC DNA]</scope>
    <source>
        <strain evidence="1 2">DSM 27194</strain>
    </source>
</reference>
<dbReference type="Proteomes" id="UP000279236">
    <property type="component" value="Unassembled WGS sequence"/>
</dbReference>
<keyword evidence="2" id="KW-1185">Reference proteome</keyword>
<protein>
    <submittedName>
        <fullName evidence="1">Uncharacterized protein</fullName>
    </submittedName>
</protein>
<dbReference type="GeneID" id="39585328"/>
<evidence type="ECO:0000313" key="1">
    <source>
        <dbReference type="EMBL" id="RSH88252.1"/>
    </source>
</evidence>
<evidence type="ECO:0000313" key="2">
    <source>
        <dbReference type="Proteomes" id="UP000279236"/>
    </source>
</evidence>
<dbReference type="EMBL" id="RSCE01000001">
    <property type="protein sequence ID" value="RSH88252.1"/>
    <property type="molecule type" value="Genomic_DNA"/>
</dbReference>
<dbReference type="RefSeq" id="XP_028480460.1">
    <property type="nucleotide sequence ID" value="XM_028616603.1"/>
</dbReference>